<organism evidence="1 2">
    <name type="scientific">Epinotia aporema granulovirus</name>
    <dbReference type="NCBI Taxonomy" id="166056"/>
    <lineage>
        <taxon>Viruses</taxon>
        <taxon>Viruses incertae sedis</taxon>
        <taxon>Naldaviricetes</taxon>
        <taxon>Lefavirales</taxon>
        <taxon>Baculoviridae</taxon>
        <taxon>Betabaculovirus</taxon>
        <taxon>Betabaculovirus epaporemae</taxon>
    </lineage>
</organism>
<dbReference type="Pfam" id="PF13920">
    <property type="entry name" value="zf-C3HC4_3"/>
    <property type="match status" value="1"/>
</dbReference>
<proteinExistence type="predicted"/>
<dbReference type="RefSeq" id="YP_006908619.1">
    <property type="nucleotide sequence ID" value="NC_018875.1"/>
</dbReference>
<evidence type="ECO:0000313" key="1">
    <source>
        <dbReference type="EMBL" id="AER41537.1"/>
    </source>
</evidence>
<dbReference type="InterPro" id="IPR001370">
    <property type="entry name" value="BIR_rpt"/>
</dbReference>
<dbReference type="EMBL" id="JN408834">
    <property type="protein sequence ID" value="AER41537.1"/>
    <property type="molecule type" value="Genomic_DNA"/>
</dbReference>
<dbReference type="KEGG" id="vg:13842637"/>
<dbReference type="SMART" id="SM00238">
    <property type="entry name" value="BIR"/>
    <property type="match status" value="2"/>
</dbReference>
<keyword evidence="2" id="KW-1185">Reference proteome</keyword>
<protein>
    <submittedName>
        <fullName evidence="1">Inhibitor of apoptosis 5</fullName>
    </submittedName>
</protein>
<dbReference type="Gene3D" id="3.30.40.10">
    <property type="entry name" value="Zinc/RING finger domain, C3HC4 (zinc finger)"/>
    <property type="match status" value="1"/>
</dbReference>
<reference evidence="1 2" key="1">
    <citation type="journal article" date="2012" name="BMC Genomics">
        <title>Genome of Epinotia aporema granulovirus (EpapGV), a polyorganotropic fast killing betabaculovirus with a novel thymidylate kinase gene.</title>
        <authorList>
            <person name="Ferrelli M.L."/>
            <person name="Salvador R."/>
            <person name="Biedma M.E."/>
            <person name="Berretta M.F."/>
            <person name="Haase S."/>
            <person name="Sciocco-Cap A."/>
            <person name="Ghiringhelli P.D."/>
            <person name="Romanowski V."/>
        </authorList>
    </citation>
    <scope>NUCLEOTIDE SEQUENCE [LARGE SCALE GENOMIC DNA]</scope>
</reference>
<dbReference type="Pfam" id="PF00653">
    <property type="entry name" value="BIR"/>
    <property type="match status" value="2"/>
</dbReference>
<dbReference type="Proteomes" id="UP000201571">
    <property type="component" value="Segment"/>
</dbReference>
<dbReference type="CDD" id="cd00022">
    <property type="entry name" value="BIR"/>
    <property type="match status" value="2"/>
</dbReference>
<dbReference type="PANTHER" id="PTHR10044:SF139">
    <property type="entry name" value="DEATH-ASSOCIATED INHIBITOR OF APOPTOSIS 2"/>
    <property type="match status" value="1"/>
</dbReference>
<dbReference type="Gene3D" id="1.10.1170.10">
    <property type="entry name" value="Inhibitor Of Apoptosis Protein (2mihbC-IAP-1), Chain A"/>
    <property type="match status" value="2"/>
</dbReference>
<dbReference type="PANTHER" id="PTHR10044">
    <property type="entry name" value="INHIBITOR OF APOPTOSIS"/>
    <property type="match status" value="1"/>
</dbReference>
<dbReference type="InterPro" id="IPR050784">
    <property type="entry name" value="IAP"/>
</dbReference>
<sequence length="256" mass="29024">MDKYETRLDSFAYWTGNENKEKLALLGFYYSGEGDRVICAFCKLDLYNFFGDFDTIQDHKRFSPHCPANNNTDRPHYVPSNFISPRVINSNYPSLNIPVGNFALMEHRLDSYKNFPKSLKPLVYELSNSGFYYTNVGDCVCCYVCGIILRDWCLTDDVSKRHVRHNSKCDLIDIHPNNDDIVTPSAPPLKRVCIQKCVVCEKNDICAVFTPCFHLCVCEKCALGTSVCYACNVTTAGFFLVNSVVGVRSAENEHNV</sequence>
<name>K4EQ33_9BBAC</name>
<gene>
    <name evidence="1" type="primary">iap-5</name>
</gene>
<dbReference type="OrthoDB" id="9255at10239"/>
<dbReference type="SUPFAM" id="SSF57924">
    <property type="entry name" value="Inhibitor of apoptosis (IAP) repeat"/>
    <property type="match status" value="2"/>
</dbReference>
<accession>K4EQ33</accession>
<dbReference type="InterPro" id="IPR013083">
    <property type="entry name" value="Znf_RING/FYVE/PHD"/>
</dbReference>
<dbReference type="PROSITE" id="PS50143">
    <property type="entry name" value="BIR_REPEAT_2"/>
    <property type="match status" value="2"/>
</dbReference>
<evidence type="ECO:0000313" key="2">
    <source>
        <dbReference type="Proteomes" id="UP000201571"/>
    </source>
</evidence>
<dbReference type="GeneID" id="13842637"/>
<dbReference type="GO" id="GO:0051726">
    <property type="term" value="P:regulation of cell cycle"/>
    <property type="evidence" value="ECO:0007669"/>
    <property type="project" value="TreeGrafter"/>
</dbReference>